<organism evidence="2">
    <name type="scientific">uncultured Acetobacteraceae bacterium</name>
    <dbReference type="NCBI Taxonomy" id="169975"/>
    <lineage>
        <taxon>Bacteria</taxon>
        <taxon>Pseudomonadati</taxon>
        <taxon>Pseudomonadota</taxon>
        <taxon>Alphaproteobacteria</taxon>
        <taxon>Acetobacterales</taxon>
        <taxon>Acetobacteraceae</taxon>
        <taxon>environmental samples</taxon>
    </lineage>
</organism>
<feature type="compositionally biased region" description="Basic and acidic residues" evidence="1">
    <location>
        <begin position="237"/>
        <end position="251"/>
    </location>
</feature>
<feature type="compositionally biased region" description="Basic and acidic residues" evidence="1">
    <location>
        <begin position="273"/>
        <end position="283"/>
    </location>
</feature>
<sequence>GPGALRRPRRLDLVGRRVRPLALRQAARAEPRPALRQRGVRGRAVLFGQHLQAAATLRAAVELSSHPRLRDPLDRGGDRRRLHRDGGAKRPDRRLCAPHRVARLGGDRRRGAAHLRPPGGRGLGMGRLFRRGAAHEGRAPQHGALAPPAPFHGAHGEQGDGPLHDRHHVEARGHGRGLRRRADAGLEGRRGGVHRRQHLLQHGRRAAHPDPGELPRRHHPPHGDGPRQAAPSQGGGADHRGIRDEGRERGVPGRHRGGGDAGARDRRPRLHPRPADRDPDARLRGSGASVPGRGGQAGRL</sequence>
<keyword evidence="2" id="KW-0808">Transferase</keyword>
<feature type="compositionally biased region" description="Basic and acidic residues" evidence="1">
    <location>
        <begin position="207"/>
        <end position="225"/>
    </location>
</feature>
<feature type="region of interest" description="Disordered" evidence="1">
    <location>
        <begin position="68"/>
        <end position="300"/>
    </location>
</feature>
<dbReference type="AlphaFoldDB" id="A0A6J4JGI8"/>
<reference evidence="2" key="1">
    <citation type="submission" date="2020-02" db="EMBL/GenBank/DDBJ databases">
        <authorList>
            <person name="Meier V. D."/>
        </authorList>
    </citation>
    <scope>NUCLEOTIDE SEQUENCE</scope>
    <source>
        <strain evidence="2">AVDCRST_MAG08</strain>
    </source>
</reference>
<feature type="non-terminal residue" evidence="2">
    <location>
        <position position="300"/>
    </location>
</feature>
<feature type="compositionally biased region" description="Basic residues" evidence="1">
    <location>
        <begin position="191"/>
        <end position="206"/>
    </location>
</feature>
<feature type="compositionally biased region" description="Basic and acidic residues" evidence="1">
    <location>
        <begin position="180"/>
        <end position="190"/>
    </location>
</feature>
<keyword evidence="2" id="KW-0032">Aminotransferase</keyword>
<feature type="compositionally biased region" description="Basic and acidic residues" evidence="1">
    <location>
        <begin position="154"/>
        <end position="173"/>
    </location>
</feature>
<evidence type="ECO:0000313" key="2">
    <source>
        <dbReference type="EMBL" id="CAA9276176.1"/>
    </source>
</evidence>
<protein>
    <submittedName>
        <fullName evidence="2">Branched-chain amino acid aminotransferase</fullName>
        <ecNumber evidence="2">2.6.1.42</ecNumber>
    </submittedName>
</protein>
<dbReference type="EC" id="2.6.1.42" evidence="2"/>
<evidence type="ECO:0000256" key="1">
    <source>
        <dbReference type="SAM" id="MobiDB-lite"/>
    </source>
</evidence>
<dbReference type="EMBL" id="CADCTG010000259">
    <property type="protein sequence ID" value="CAA9276176.1"/>
    <property type="molecule type" value="Genomic_DNA"/>
</dbReference>
<accession>A0A6J4JGI8</accession>
<feature type="compositionally biased region" description="Basic and acidic residues" evidence="1">
    <location>
        <begin position="68"/>
        <end position="95"/>
    </location>
</feature>
<dbReference type="GO" id="GO:0004084">
    <property type="term" value="F:branched-chain-amino-acid transaminase activity"/>
    <property type="evidence" value="ECO:0007669"/>
    <property type="project" value="UniProtKB-EC"/>
</dbReference>
<name>A0A6J4JGI8_9PROT</name>
<proteinExistence type="predicted"/>
<gene>
    <name evidence="2" type="ORF">AVDCRST_MAG08-3424</name>
</gene>
<feature type="non-terminal residue" evidence="2">
    <location>
        <position position="1"/>
    </location>
</feature>